<dbReference type="InterPro" id="IPR000073">
    <property type="entry name" value="AB_hydrolase_1"/>
</dbReference>
<keyword evidence="1" id="KW-0808">Transferase</keyword>
<comment type="caution">
    <text evidence="6">The sequence shown here is derived from an EMBL/GenBank/DDBJ whole genome shotgun (WGS) entry which is preliminary data.</text>
</comment>
<gene>
    <name evidence="6" type="primary">phaC</name>
    <name evidence="6" type="ORF">GCM10023321_71470</name>
</gene>
<evidence type="ECO:0000256" key="3">
    <source>
        <dbReference type="SAM" id="MobiDB-lite"/>
    </source>
</evidence>
<evidence type="ECO:0000256" key="2">
    <source>
        <dbReference type="ARBA" id="ARBA00023315"/>
    </source>
</evidence>
<keyword evidence="2" id="KW-0012">Acyltransferase</keyword>
<dbReference type="InterPro" id="IPR010941">
    <property type="entry name" value="PhaC_N"/>
</dbReference>
<reference evidence="7" key="1">
    <citation type="journal article" date="2019" name="Int. J. Syst. Evol. Microbiol.">
        <title>The Global Catalogue of Microorganisms (GCM) 10K type strain sequencing project: providing services to taxonomists for standard genome sequencing and annotation.</title>
        <authorList>
            <consortium name="The Broad Institute Genomics Platform"/>
            <consortium name="The Broad Institute Genome Sequencing Center for Infectious Disease"/>
            <person name="Wu L."/>
            <person name="Ma J."/>
        </authorList>
    </citation>
    <scope>NUCLEOTIDE SEQUENCE [LARGE SCALE GENOMIC DNA]</scope>
    <source>
        <strain evidence="7">JCM 18303</strain>
    </source>
</reference>
<evidence type="ECO:0000259" key="5">
    <source>
        <dbReference type="Pfam" id="PF07167"/>
    </source>
</evidence>
<evidence type="ECO:0000256" key="1">
    <source>
        <dbReference type="ARBA" id="ARBA00022679"/>
    </source>
</evidence>
<proteinExistence type="predicted"/>
<organism evidence="6 7">
    <name type="scientific">Pseudonocardia eucalypti</name>
    <dbReference type="NCBI Taxonomy" id="648755"/>
    <lineage>
        <taxon>Bacteria</taxon>
        <taxon>Bacillati</taxon>
        <taxon>Actinomycetota</taxon>
        <taxon>Actinomycetes</taxon>
        <taxon>Pseudonocardiales</taxon>
        <taxon>Pseudonocardiaceae</taxon>
        <taxon>Pseudonocardia</taxon>
    </lineage>
</organism>
<evidence type="ECO:0000259" key="4">
    <source>
        <dbReference type="Pfam" id="PF00561"/>
    </source>
</evidence>
<dbReference type="Proteomes" id="UP001428817">
    <property type="component" value="Unassembled WGS sequence"/>
</dbReference>
<feature type="domain" description="AB hydrolase-1" evidence="4">
    <location>
        <begin position="263"/>
        <end position="503"/>
    </location>
</feature>
<feature type="region of interest" description="Disordered" evidence="3">
    <location>
        <begin position="555"/>
        <end position="576"/>
    </location>
</feature>
<dbReference type="Gene3D" id="3.40.50.1820">
    <property type="entry name" value="alpha/beta hydrolase"/>
    <property type="match status" value="1"/>
</dbReference>
<evidence type="ECO:0000313" key="7">
    <source>
        <dbReference type="Proteomes" id="UP001428817"/>
    </source>
</evidence>
<keyword evidence="7" id="KW-1185">Reference proteome</keyword>
<feature type="domain" description="Poly-beta-hydroxybutyrate polymerase N-terminal" evidence="5">
    <location>
        <begin position="92"/>
        <end position="260"/>
    </location>
</feature>
<sequence length="576" mass="62868">MPGVTVSEDPPAPPAPSADELVEELKDFVAGLDPMGFGPALVSAASSLAGRPFPLARATVSYWGGAGQAVFASAMRAVGVEVDGPAEAPGSDRRYSDRAYRDNAWFYLSRQQHALFADYLRQLAAEADLDPTSQRKLEFAVDQVVEALAPTNFPLTNPAVLKRAFDTGGHSLLRGAQNLLRDVLTNNGEPRQVTPGRFQVGRDLAVTPGKVVYRNRLIELIQYAPATETVHRVPMLFSPPWINKYYILDLAPGKSLVEWAVRHGHTCFAISYRNPDGGLRDVGMSDYLREGPLAALEVIRDITGAPEANIVALCLGGTLATATAAWLSARGEPGVSTLTLMNTLLDFTEPGALGVFTDADTVRNLERMMRRPGYLPASRMKATFDALRPADLVWNYVVNNWLMGDEPAAFDLLAWNGDSTRMPAAMQLEYLRTCYVDNQLATGKMVLGGERLDLGAVHRDAYVITAEADHIAPWRTVYGGARLLGGEVRFVLSNSGHIAGVVNPPSARSRHWYADVDRLPERPEEWHGRAERRAGSWWEDWTPWIAGRAGEMVAPPPMGSPTHPPLLDAPGSYVHN</sequence>
<dbReference type="Pfam" id="PF00561">
    <property type="entry name" value="Abhydrolase_1"/>
    <property type="match status" value="1"/>
</dbReference>
<dbReference type="SUPFAM" id="SSF53474">
    <property type="entry name" value="alpha/beta-Hydrolases"/>
    <property type="match status" value="1"/>
</dbReference>
<protein>
    <submittedName>
        <fullName evidence="6">Class I poly(R)-hydroxyalkanoic acid synthase</fullName>
    </submittedName>
</protein>
<name>A0ABP9R5R9_9PSEU</name>
<dbReference type="InterPro" id="IPR051321">
    <property type="entry name" value="PHA/PHB_synthase"/>
</dbReference>
<dbReference type="InterPro" id="IPR029058">
    <property type="entry name" value="AB_hydrolase_fold"/>
</dbReference>
<evidence type="ECO:0000313" key="6">
    <source>
        <dbReference type="EMBL" id="GAA5172081.1"/>
    </source>
</evidence>
<dbReference type="PANTHER" id="PTHR36837">
    <property type="entry name" value="POLY(3-HYDROXYALKANOATE) POLYMERASE SUBUNIT PHAC"/>
    <property type="match status" value="1"/>
</dbReference>
<accession>A0ABP9R5R9</accession>
<dbReference type="PANTHER" id="PTHR36837:SF5">
    <property type="entry name" value="POLY-3-HYDROXYBUTYRATE SYNTHASE"/>
    <property type="match status" value="1"/>
</dbReference>
<dbReference type="Pfam" id="PF07167">
    <property type="entry name" value="PhaC_N"/>
    <property type="match status" value="1"/>
</dbReference>
<dbReference type="EMBL" id="BAABJP010000051">
    <property type="protein sequence ID" value="GAA5172081.1"/>
    <property type="molecule type" value="Genomic_DNA"/>
</dbReference>
<feature type="compositionally biased region" description="Pro residues" evidence="3">
    <location>
        <begin position="555"/>
        <end position="564"/>
    </location>
</feature>